<name>A0AAV4UVS3_9ARAC</name>
<comment type="caution">
    <text evidence="1">The sequence shown here is derived from an EMBL/GenBank/DDBJ whole genome shotgun (WGS) entry which is preliminary data.</text>
</comment>
<evidence type="ECO:0000313" key="1">
    <source>
        <dbReference type="EMBL" id="GIY62016.1"/>
    </source>
</evidence>
<proteinExistence type="predicted"/>
<dbReference type="EMBL" id="BPLQ01012025">
    <property type="protein sequence ID" value="GIY62016.1"/>
    <property type="molecule type" value="Genomic_DNA"/>
</dbReference>
<dbReference type="Proteomes" id="UP001054837">
    <property type="component" value="Unassembled WGS sequence"/>
</dbReference>
<sequence length="124" mass="14198">MINNYRPEYNKQGYLNRTSALRTDTVFNFPISLPISSLKYSSRGSITSFVYPLPIAFENATVQILTHSKSNKVREHRKQIKNLPVSQSIVEPVSTETGDNCNHHFPLITKVTPKRHLLLFRNAN</sequence>
<dbReference type="AlphaFoldDB" id="A0AAV4UVS3"/>
<reference evidence="1 2" key="1">
    <citation type="submission" date="2021-06" db="EMBL/GenBank/DDBJ databases">
        <title>Caerostris darwini draft genome.</title>
        <authorList>
            <person name="Kono N."/>
            <person name="Arakawa K."/>
        </authorList>
    </citation>
    <scope>NUCLEOTIDE SEQUENCE [LARGE SCALE GENOMIC DNA]</scope>
</reference>
<organism evidence="1 2">
    <name type="scientific">Caerostris darwini</name>
    <dbReference type="NCBI Taxonomy" id="1538125"/>
    <lineage>
        <taxon>Eukaryota</taxon>
        <taxon>Metazoa</taxon>
        <taxon>Ecdysozoa</taxon>
        <taxon>Arthropoda</taxon>
        <taxon>Chelicerata</taxon>
        <taxon>Arachnida</taxon>
        <taxon>Araneae</taxon>
        <taxon>Araneomorphae</taxon>
        <taxon>Entelegynae</taxon>
        <taxon>Araneoidea</taxon>
        <taxon>Araneidae</taxon>
        <taxon>Caerostris</taxon>
    </lineage>
</organism>
<accession>A0AAV4UVS3</accession>
<protein>
    <submittedName>
        <fullName evidence="1">Uncharacterized protein</fullName>
    </submittedName>
</protein>
<evidence type="ECO:0000313" key="2">
    <source>
        <dbReference type="Proteomes" id="UP001054837"/>
    </source>
</evidence>
<gene>
    <name evidence="1" type="ORF">CDAR_163951</name>
</gene>
<keyword evidence="2" id="KW-1185">Reference proteome</keyword>